<dbReference type="AlphaFoldDB" id="A0A432ZNN4"/>
<gene>
    <name evidence="2" type="ORF">CWI83_02895</name>
</gene>
<feature type="domain" description="tRNA-modifying protein YgfZ-like beta-barrel" evidence="1">
    <location>
        <begin position="269"/>
        <end position="334"/>
    </location>
</feature>
<proteinExistence type="predicted"/>
<dbReference type="PANTHER" id="PTHR22602">
    <property type="entry name" value="TRANSFERASE CAF17, MITOCHONDRIAL-RELATED"/>
    <property type="match status" value="1"/>
</dbReference>
<dbReference type="Gene3D" id="2.40.30.160">
    <property type="match status" value="1"/>
</dbReference>
<dbReference type="NCBIfam" id="NF007110">
    <property type="entry name" value="PRK09559.1"/>
    <property type="match status" value="1"/>
</dbReference>
<dbReference type="Gene3D" id="3.30.70.1400">
    <property type="entry name" value="Aminomethyltransferase beta-barrel domains"/>
    <property type="match status" value="1"/>
</dbReference>
<name>A0A432ZNN4_9GAMM</name>
<evidence type="ECO:0000313" key="3">
    <source>
        <dbReference type="Proteomes" id="UP000288279"/>
    </source>
</evidence>
<accession>A0A432ZNN4</accession>
<dbReference type="OrthoDB" id="9796287at2"/>
<comment type="caution">
    <text evidence="2">The sequence shown here is derived from an EMBL/GenBank/DDBJ whole genome shotgun (WGS) entry which is preliminary data.</text>
</comment>
<dbReference type="Pfam" id="PF21130">
    <property type="entry name" value="YgfZ_barrel"/>
    <property type="match status" value="1"/>
</dbReference>
<dbReference type="InterPro" id="IPR045179">
    <property type="entry name" value="YgfZ/GcvT"/>
</dbReference>
<protein>
    <submittedName>
        <fullName evidence="2">tRNA-modifying protein YgfZ</fullName>
    </submittedName>
</protein>
<dbReference type="NCBIfam" id="TIGR03317">
    <property type="entry name" value="ygfZ_signature"/>
    <property type="match status" value="1"/>
</dbReference>
<evidence type="ECO:0000259" key="1">
    <source>
        <dbReference type="Pfam" id="PF21130"/>
    </source>
</evidence>
<dbReference type="EMBL" id="PIQG01000001">
    <property type="protein sequence ID" value="RUO79471.1"/>
    <property type="molecule type" value="Genomic_DNA"/>
</dbReference>
<dbReference type="InterPro" id="IPR048451">
    <property type="entry name" value="YgfZ_barrel"/>
</dbReference>
<organism evidence="2 3">
    <name type="scientific">Pseudidiomarina taiwanensis</name>
    <dbReference type="NCBI Taxonomy" id="337250"/>
    <lineage>
        <taxon>Bacteria</taxon>
        <taxon>Pseudomonadati</taxon>
        <taxon>Pseudomonadota</taxon>
        <taxon>Gammaproteobacteria</taxon>
        <taxon>Alteromonadales</taxon>
        <taxon>Idiomarinaceae</taxon>
        <taxon>Pseudidiomarina</taxon>
    </lineage>
</organism>
<dbReference type="GO" id="GO:0016226">
    <property type="term" value="P:iron-sulfur cluster assembly"/>
    <property type="evidence" value="ECO:0007669"/>
    <property type="project" value="TreeGrafter"/>
</dbReference>
<dbReference type="SUPFAM" id="SSF103025">
    <property type="entry name" value="Folate-binding domain"/>
    <property type="match status" value="1"/>
</dbReference>
<dbReference type="PANTHER" id="PTHR22602:SF0">
    <property type="entry name" value="TRANSFERASE CAF17, MITOCHONDRIAL-RELATED"/>
    <property type="match status" value="1"/>
</dbReference>
<dbReference type="InterPro" id="IPR017703">
    <property type="entry name" value="YgfZ/GCV_T_CS"/>
</dbReference>
<sequence>MHRLIVAAFPSVFPFHPCIIKLRPHILFNVANSKRSPVTAIEFTKAEPEFVTVSLPDYGLLSVQGPDTEKFLQGQLSCDLNQLGEDCWSYAAHCDQKGKTLSTLFVGRSQDRILLVSSRAALAASKAQLDKFSVFSQLEISDLSEQYPCFGVFGAAAPQQLAEQFDQPLVSADANSLFSLDDAWIFHLGEHPQQYLVLTKQVDFPTNAPEQQWQALEIERGRATLQQQTIAEFVPQMLNVHLLHGISFSKGCYIGQETIARMKYLGKQKRALFRLQGQGSEVAPGATIEQQLGDNWRRAGTVINAVSRADQQLDVLAVLPSDSSADARFRIKDDDVSFLEIHPLPYNLDES</sequence>
<evidence type="ECO:0000313" key="2">
    <source>
        <dbReference type="EMBL" id="RUO79471.1"/>
    </source>
</evidence>
<dbReference type="SUPFAM" id="SSF101790">
    <property type="entry name" value="Aminomethyltransferase beta-barrel domain"/>
    <property type="match status" value="1"/>
</dbReference>
<keyword evidence="3" id="KW-1185">Reference proteome</keyword>
<dbReference type="InterPro" id="IPR029043">
    <property type="entry name" value="GcvT/YgfZ_C"/>
</dbReference>
<dbReference type="Proteomes" id="UP000288279">
    <property type="component" value="Unassembled WGS sequence"/>
</dbReference>
<reference evidence="2 3" key="1">
    <citation type="journal article" date="2011" name="Front. Microbiol.">
        <title>Genomic signatures of strain selection and enhancement in Bacillus atrophaeus var. globigii, a historical biowarfare simulant.</title>
        <authorList>
            <person name="Gibbons H.S."/>
            <person name="Broomall S.M."/>
            <person name="McNew L.A."/>
            <person name="Daligault H."/>
            <person name="Chapman C."/>
            <person name="Bruce D."/>
            <person name="Karavis M."/>
            <person name="Krepps M."/>
            <person name="McGregor P.A."/>
            <person name="Hong C."/>
            <person name="Park K.H."/>
            <person name="Akmal A."/>
            <person name="Feldman A."/>
            <person name="Lin J.S."/>
            <person name="Chang W.E."/>
            <person name="Higgs B.W."/>
            <person name="Demirev P."/>
            <person name="Lindquist J."/>
            <person name="Liem A."/>
            <person name="Fochler E."/>
            <person name="Read T.D."/>
            <person name="Tapia R."/>
            <person name="Johnson S."/>
            <person name="Bishop-Lilly K.A."/>
            <person name="Detter C."/>
            <person name="Han C."/>
            <person name="Sozhamannan S."/>
            <person name="Rosenzweig C.N."/>
            <person name="Skowronski E.W."/>
        </authorList>
    </citation>
    <scope>NUCLEOTIDE SEQUENCE [LARGE SCALE GENOMIC DNA]</scope>
    <source>
        <strain evidence="2 3">PIT1</strain>
    </source>
</reference>
<dbReference type="Gene3D" id="3.30.70.1630">
    <property type="match status" value="1"/>
</dbReference>